<dbReference type="NCBIfam" id="NF003915">
    <property type="entry name" value="PRK05441.1"/>
    <property type="match status" value="1"/>
</dbReference>
<dbReference type="PANTHER" id="PTHR10088">
    <property type="entry name" value="GLUCOKINASE REGULATORY PROTEIN"/>
    <property type="match status" value="1"/>
</dbReference>
<keyword evidence="2 3" id="KW-0119">Carbohydrate metabolism</keyword>
<dbReference type="RefSeq" id="WP_245789620.1">
    <property type="nucleotide sequence ID" value="NZ_FRDJ01000008.1"/>
</dbReference>
<accession>A0A1M7T2Z7</accession>
<organism evidence="5 6">
    <name type="scientific">Fervidobacterium gondwanense DSM 13020</name>
    <dbReference type="NCBI Taxonomy" id="1121883"/>
    <lineage>
        <taxon>Bacteria</taxon>
        <taxon>Thermotogati</taxon>
        <taxon>Thermotogota</taxon>
        <taxon>Thermotogae</taxon>
        <taxon>Thermotogales</taxon>
        <taxon>Fervidobacteriaceae</taxon>
        <taxon>Fervidobacterium</taxon>
    </lineage>
</organism>
<dbReference type="InterPro" id="IPR005486">
    <property type="entry name" value="Glucokinase_regulatory_CS"/>
</dbReference>
<keyword evidence="1 3" id="KW-0456">Lyase</keyword>
<proteinExistence type="inferred from homology"/>
<dbReference type="SUPFAM" id="SSF53697">
    <property type="entry name" value="SIS domain"/>
    <property type="match status" value="1"/>
</dbReference>
<dbReference type="CDD" id="cd05007">
    <property type="entry name" value="SIS_Etherase"/>
    <property type="match status" value="1"/>
</dbReference>
<dbReference type="Proteomes" id="UP000184207">
    <property type="component" value="Unassembled WGS sequence"/>
</dbReference>
<dbReference type="GO" id="GO:0009254">
    <property type="term" value="P:peptidoglycan turnover"/>
    <property type="evidence" value="ECO:0007669"/>
    <property type="project" value="TreeGrafter"/>
</dbReference>
<reference evidence="6" key="1">
    <citation type="submission" date="2016-12" db="EMBL/GenBank/DDBJ databases">
        <authorList>
            <person name="Varghese N."/>
            <person name="Submissions S."/>
        </authorList>
    </citation>
    <scope>NUCLEOTIDE SEQUENCE [LARGE SCALE GENOMIC DNA]</scope>
    <source>
        <strain evidence="6">DSM 13020</strain>
    </source>
</reference>
<dbReference type="PROSITE" id="PS51464">
    <property type="entry name" value="SIS"/>
    <property type="match status" value="1"/>
</dbReference>
<gene>
    <name evidence="3" type="primary">murQ</name>
    <name evidence="5" type="ORF">SAMN02745226_01491</name>
</gene>
<comment type="subunit">
    <text evidence="3">Homodimer.</text>
</comment>
<dbReference type="UniPathway" id="UPA00342"/>
<dbReference type="EMBL" id="FRDJ01000008">
    <property type="protein sequence ID" value="SHN65165.1"/>
    <property type="molecule type" value="Genomic_DNA"/>
</dbReference>
<dbReference type="InterPro" id="IPR005488">
    <property type="entry name" value="Etherase_MurQ"/>
</dbReference>
<dbReference type="HAMAP" id="MF_00068">
    <property type="entry name" value="MurQ"/>
    <property type="match status" value="1"/>
</dbReference>
<comment type="pathway">
    <text evidence="3">Amino-sugar metabolism; N-acetylmuramate degradation.</text>
</comment>
<dbReference type="GO" id="GO:0097173">
    <property type="term" value="P:N-acetylmuramic acid catabolic process"/>
    <property type="evidence" value="ECO:0007669"/>
    <property type="project" value="UniProtKB-UniPathway"/>
</dbReference>
<dbReference type="NCBIfam" id="TIGR00274">
    <property type="entry name" value="N-acetylmuramic acid 6-phosphate etherase"/>
    <property type="match status" value="1"/>
</dbReference>
<comment type="miscellaneous">
    <text evidence="3">A lyase-type mechanism (elimination/hydration) is suggested for the cleavage of the lactyl ether bond of MurNAc 6-phosphate, with the formation of an alpha,beta-unsaturated aldehyde intermediate with (E)-stereochemistry, followed by the syn addition of water to give product.</text>
</comment>
<dbReference type="GO" id="GO:0097367">
    <property type="term" value="F:carbohydrate derivative binding"/>
    <property type="evidence" value="ECO:0007669"/>
    <property type="project" value="InterPro"/>
</dbReference>
<dbReference type="InterPro" id="IPR001347">
    <property type="entry name" value="SIS_dom"/>
</dbReference>
<comment type="similarity">
    <text evidence="3">Belongs to the GCKR-like family. MurNAc-6-P etherase subfamily.</text>
</comment>
<dbReference type="AlphaFoldDB" id="A0A1M7T2Z7"/>
<dbReference type="STRING" id="1121883.SAMN02745226_01491"/>
<dbReference type="GO" id="GO:0016835">
    <property type="term" value="F:carbon-oxygen lyase activity"/>
    <property type="evidence" value="ECO:0007669"/>
    <property type="project" value="UniProtKB-UniRule"/>
</dbReference>
<dbReference type="PANTHER" id="PTHR10088:SF4">
    <property type="entry name" value="GLUCOKINASE REGULATORY PROTEIN"/>
    <property type="match status" value="1"/>
</dbReference>
<dbReference type="PROSITE" id="PS01272">
    <property type="entry name" value="GCKR"/>
    <property type="match status" value="1"/>
</dbReference>
<feature type="domain" description="SIS" evidence="4">
    <location>
        <begin position="65"/>
        <end position="228"/>
    </location>
</feature>
<comment type="catalytic activity">
    <reaction evidence="3">
        <text>N-acetyl-D-muramate 6-phosphate + H2O = N-acetyl-D-glucosamine 6-phosphate + (R)-lactate</text>
        <dbReference type="Rhea" id="RHEA:26410"/>
        <dbReference type="ChEBI" id="CHEBI:15377"/>
        <dbReference type="ChEBI" id="CHEBI:16004"/>
        <dbReference type="ChEBI" id="CHEBI:57513"/>
        <dbReference type="ChEBI" id="CHEBI:58722"/>
        <dbReference type="EC" id="4.2.1.126"/>
    </reaction>
</comment>
<evidence type="ECO:0000256" key="3">
    <source>
        <dbReference type="HAMAP-Rule" id="MF_00068"/>
    </source>
</evidence>
<protein>
    <recommendedName>
        <fullName evidence="3">N-acetylmuramic acid 6-phosphate etherase</fullName>
        <shortName evidence="3">MurNAc-6-P etherase</shortName>
        <ecNumber evidence="3">4.2.1.126</ecNumber>
    </recommendedName>
    <alternativeName>
        <fullName evidence="3">N-acetylmuramic acid 6-phosphate hydrolase</fullName>
    </alternativeName>
    <alternativeName>
        <fullName evidence="3">N-acetylmuramic acid 6-phosphate lyase</fullName>
    </alternativeName>
</protein>
<dbReference type="NCBIfam" id="NF009222">
    <property type="entry name" value="PRK12570.1"/>
    <property type="match status" value="1"/>
</dbReference>
<evidence type="ECO:0000256" key="2">
    <source>
        <dbReference type="ARBA" id="ARBA00023277"/>
    </source>
</evidence>
<evidence type="ECO:0000256" key="1">
    <source>
        <dbReference type="ARBA" id="ARBA00023239"/>
    </source>
</evidence>
<dbReference type="Gene3D" id="3.40.50.10490">
    <property type="entry name" value="Glucose-6-phosphate isomerase like protein, domain 1"/>
    <property type="match status" value="1"/>
</dbReference>
<keyword evidence="6" id="KW-1185">Reference proteome</keyword>
<sequence>MKKDDFKEEKTMFEGLETERVNPVSQEIDRLDVMSILRIVNDEDKKVANAVEKVINKIAMVIDYCIEAIKSGGRVIYAGAGTSGRIGFIDAVEVVPTFGVPEGVFVPLIAGGEEALRRSVEAVEDNFELGREDARRIEINSNDMVIGITASGRTPYVAGVLDYARENGARTALICNVNKPALSGFADIVISIETGPEVISGSTRMKAGTSQKMVLNMISTTTMIKLGKVYKNYMVDVLVLNEKLRERAIRIIMKTTSTDYKTASEFLAKANNSPKIAILMILTGKSKEECQQLFGKYTSISDVLLHLLDKKNEC</sequence>
<dbReference type="GO" id="GO:0016803">
    <property type="term" value="F:ether hydrolase activity"/>
    <property type="evidence" value="ECO:0007669"/>
    <property type="project" value="TreeGrafter"/>
</dbReference>
<dbReference type="FunFam" id="3.40.50.10490:FF:000014">
    <property type="entry name" value="N-acetylmuramic acid 6-phosphate etherase"/>
    <property type="match status" value="1"/>
</dbReference>
<evidence type="ECO:0000313" key="6">
    <source>
        <dbReference type="Proteomes" id="UP000184207"/>
    </source>
</evidence>
<dbReference type="InterPro" id="IPR046348">
    <property type="entry name" value="SIS_dom_sf"/>
</dbReference>
<dbReference type="GO" id="GO:0046348">
    <property type="term" value="P:amino sugar catabolic process"/>
    <property type="evidence" value="ECO:0007669"/>
    <property type="project" value="InterPro"/>
</dbReference>
<dbReference type="Gene3D" id="1.10.8.1080">
    <property type="match status" value="1"/>
</dbReference>
<dbReference type="InterPro" id="IPR040190">
    <property type="entry name" value="MURQ/GCKR"/>
</dbReference>
<name>A0A1M7T2Z7_FERGO</name>
<dbReference type="Pfam" id="PF22645">
    <property type="entry name" value="GKRP_SIS_N"/>
    <property type="match status" value="1"/>
</dbReference>
<comment type="function">
    <text evidence="3">Specifically catalyzes the cleavage of the D-lactyl ether substituent of MurNAc 6-phosphate, producing GlcNAc 6-phosphate and D-lactate.</text>
</comment>
<feature type="active site" evidence="3">
    <location>
        <position position="124"/>
    </location>
</feature>
<evidence type="ECO:0000313" key="5">
    <source>
        <dbReference type="EMBL" id="SHN65165.1"/>
    </source>
</evidence>
<feature type="active site" description="Proton donor" evidence="3">
    <location>
        <position position="93"/>
    </location>
</feature>
<evidence type="ECO:0000259" key="4">
    <source>
        <dbReference type="PROSITE" id="PS51464"/>
    </source>
</evidence>
<dbReference type="EC" id="4.2.1.126" evidence="3"/>